<keyword evidence="2" id="KW-1185">Reference proteome</keyword>
<dbReference type="Proteomes" id="UP000024942">
    <property type="component" value="Unassembled WGS sequence"/>
</dbReference>
<gene>
    <name evidence="1" type="ORF">HOC_17361</name>
</gene>
<dbReference type="AlphaFoldDB" id="A0A059G2M8"/>
<proteinExistence type="predicted"/>
<accession>A0A059G2M8</accession>
<evidence type="ECO:0008006" key="3">
    <source>
        <dbReference type="Google" id="ProtNLM"/>
    </source>
</evidence>
<organism evidence="1 2">
    <name type="scientific">Hyphomonas oceanitis SCH89</name>
    <dbReference type="NCBI Taxonomy" id="1280953"/>
    <lineage>
        <taxon>Bacteria</taxon>
        <taxon>Pseudomonadati</taxon>
        <taxon>Pseudomonadota</taxon>
        <taxon>Alphaproteobacteria</taxon>
        <taxon>Hyphomonadales</taxon>
        <taxon>Hyphomonadaceae</taxon>
        <taxon>Hyphomonas</taxon>
    </lineage>
</organism>
<evidence type="ECO:0000313" key="1">
    <source>
        <dbReference type="EMBL" id="KDA01061.1"/>
    </source>
</evidence>
<evidence type="ECO:0000313" key="2">
    <source>
        <dbReference type="Proteomes" id="UP000024942"/>
    </source>
</evidence>
<dbReference type="eggNOG" id="ENOG5031UX4">
    <property type="taxonomic scope" value="Bacteria"/>
</dbReference>
<protein>
    <recommendedName>
        <fullName evidence="3">HNH endonuclease</fullName>
    </recommendedName>
</protein>
<dbReference type="EMBL" id="ARYL01000037">
    <property type="protein sequence ID" value="KDA01061.1"/>
    <property type="molecule type" value="Genomic_DNA"/>
</dbReference>
<name>A0A059G2M8_9PROT</name>
<comment type="caution">
    <text evidence="1">The sequence shown here is derived from an EMBL/GenBank/DDBJ whole genome shotgun (WGS) entry which is preliminary data.</text>
</comment>
<dbReference type="RefSeq" id="WP_422120055.1">
    <property type="nucleotide sequence ID" value="NZ_ARYL01000037.1"/>
</dbReference>
<sequence>MRQVREIEDFTDDRLKTWCIHCGDAIADVESNRDHVPTKSLLTKALRERGANYDSGLGYEMDYLPQVTVCRRCNSSFSPDENYLLCVLHAVVAGSLYPDPTKYPEAAAILRSNRHVVRSLKNRPDGQLLLFDDLQPFTLFPDPDKVRRVIVKNARGHAYHEIGEPLLETPEQVAFVPLERLSREQHDAFEAAGTVSELAVWPEVGSRMTVHLLDEEAMVGGWITVEPGRYRYSIDWSGSVTVKTVIWEYLATETRWDR</sequence>
<reference evidence="1 2" key="1">
    <citation type="journal article" date="2014" name="Antonie Van Leeuwenhoek">
        <title>Hyphomonas beringensis sp. nov. and Hyphomonas chukchiensis sp. nov., isolated from surface seawater of the Bering Sea and Chukchi Sea.</title>
        <authorList>
            <person name="Li C."/>
            <person name="Lai Q."/>
            <person name="Li G."/>
            <person name="Dong C."/>
            <person name="Wang J."/>
            <person name="Liao Y."/>
            <person name="Shao Z."/>
        </authorList>
    </citation>
    <scope>NUCLEOTIDE SEQUENCE [LARGE SCALE GENOMIC DNA]</scope>
    <source>
        <strain evidence="1 2">SCH89</strain>
    </source>
</reference>
<dbReference type="PATRIC" id="fig|1280953.3.peg.3477"/>